<proteinExistence type="inferred from homology"/>
<keyword evidence="6" id="KW-0479">Metal-binding</keyword>
<gene>
    <name evidence="13" type="ORF">A2W18_15800</name>
</gene>
<dbReference type="GO" id="GO:0006281">
    <property type="term" value="P:DNA repair"/>
    <property type="evidence" value="ECO:0007669"/>
    <property type="project" value="UniProtKB-KW"/>
</dbReference>
<evidence type="ECO:0000256" key="6">
    <source>
        <dbReference type="ARBA" id="ARBA00022723"/>
    </source>
</evidence>
<evidence type="ECO:0000256" key="9">
    <source>
        <dbReference type="ARBA" id="ARBA00023004"/>
    </source>
</evidence>
<dbReference type="InterPro" id="IPR036895">
    <property type="entry name" value="Uracil-DNA_glycosylase-like_sf"/>
</dbReference>
<feature type="domain" description="Uracil-DNA glycosylase-like" evidence="12">
    <location>
        <begin position="88"/>
        <end position="234"/>
    </location>
</feature>
<name>A0A1F6UZX7_9PROT</name>
<evidence type="ECO:0000256" key="5">
    <source>
        <dbReference type="ARBA" id="ARBA00022485"/>
    </source>
</evidence>
<evidence type="ECO:0000313" key="14">
    <source>
        <dbReference type="Proteomes" id="UP000179076"/>
    </source>
</evidence>
<dbReference type="GO" id="GO:0004844">
    <property type="term" value="F:uracil DNA N-glycosylase activity"/>
    <property type="evidence" value="ECO:0007669"/>
    <property type="project" value="UniProtKB-EC"/>
</dbReference>
<dbReference type="Gene3D" id="3.40.470.10">
    <property type="entry name" value="Uracil-DNA glycosylase-like domain"/>
    <property type="match status" value="1"/>
</dbReference>
<keyword evidence="10" id="KW-0411">Iron-sulfur</keyword>
<comment type="caution">
    <text evidence="13">The sequence shown here is derived from an EMBL/GenBank/DDBJ whole genome shotgun (WGS) entry which is preliminary data.</text>
</comment>
<dbReference type="SMART" id="SM00986">
    <property type="entry name" value="UDG"/>
    <property type="match status" value="1"/>
</dbReference>
<dbReference type="SMART" id="SM00987">
    <property type="entry name" value="UreE_C"/>
    <property type="match status" value="1"/>
</dbReference>
<evidence type="ECO:0000256" key="11">
    <source>
        <dbReference type="ARBA" id="ARBA00023204"/>
    </source>
</evidence>
<dbReference type="PANTHER" id="PTHR33693:SF1">
    <property type="entry name" value="TYPE-4 URACIL-DNA GLYCOSYLASE"/>
    <property type="match status" value="1"/>
</dbReference>
<dbReference type="Proteomes" id="UP000179076">
    <property type="component" value="Unassembled WGS sequence"/>
</dbReference>
<evidence type="ECO:0000313" key="13">
    <source>
        <dbReference type="EMBL" id="OGI62928.1"/>
    </source>
</evidence>
<protein>
    <recommendedName>
        <fullName evidence="4">Type-4 uracil-DNA glycosylase</fullName>
        <ecNumber evidence="3">3.2.2.27</ecNumber>
    </recommendedName>
</protein>
<dbReference type="InterPro" id="IPR005273">
    <property type="entry name" value="Ura-DNA_glyco_family4"/>
</dbReference>
<dbReference type="EC" id="3.2.2.27" evidence="3"/>
<organism evidence="13 14">
    <name type="scientific">Candidatus Muproteobacteria bacterium RBG_16_60_9</name>
    <dbReference type="NCBI Taxonomy" id="1817755"/>
    <lineage>
        <taxon>Bacteria</taxon>
        <taxon>Pseudomonadati</taxon>
        <taxon>Pseudomonadota</taxon>
        <taxon>Candidatus Muproteobacteria</taxon>
    </lineage>
</organism>
<keyword evidence="5" id="KW-0004">4Fe-4S</keyword>
<comment type="similarity">
    <text evidence="2">Belongs to the uracil-DNA glycosylase (UDG) superfamily. Type 4 (UDGa) family.</text>
</comment>
<evidence type="ECO:0000256" key="7">
    <source>
        <dbReference type="ARBA" id="ARBA00022763"/>
    </source>
</evidence>
<dbReference type="PANTHER" id="PTHR33693">
    <property type="entry name" value="TYPE-5 URACIL-DNA GLYCOSYLASE"/>
    <property type="match status" value="1"/>
</dbReference>
<reference evidence="13 14" key="1">
    <citation type="journal article" date="2016" name="Nat. Commun.">
        <title>Thousands of microbial genomes shed light on interconnected biogeochemical processes in an aquifer system.</title>
        <authorList>
            <person name="Anantharaman K."/>
            <person name="Brown C.T."/>
            <person name="Hug L.A."/>
            <person name="Sharon I."/>
            <person name="Castelle C.J."/>
            <person name="Probst A.J."/>
            <person name="Thomas B.C."/>
            <person name="Singh A."/>
            <person name="Wilkins M.J."/>
            <person name="Karaoz U."/>
            <person name="Brodie E.L."/>
            <person name="Williams K.H."/>
            <person name="Hubbard S.S."/>
            <person name="Banfield J.F."/>
        </authorList>
    </citation>
    <scope>NUCLEOTIDE SEQUENCE [LARGE SCALE GENOMIC DNA]</scope>
</reference>
<dbReference type="AlphaFoldDB" id="A0A1F6UZX7"/>
<evidence type="ECO:0000259" key="12">
    <source>
        <dbReference type="SMART" id="SM00986"/>
    </source>
</evidence>
<keyword evidence="8" id="KW-0378">Hydrolase</keyword>
<evidence type="ECO:0000256" key="2">
    <source>
        <dbReference type="ARBA" id="ARBA00006521"/>
    </source>
</evidence>
<evidence type="ECO:0000256" key="10">
    <source>
        <dbReference type="ARBA" id="ARBA00023014"/>
    </source>
</evidence>
<evidence type="ECO:0000256" key="3">
    <source>
        <dbReference type="ARBA" id="ARBA00012030"/>
    </source>
</evidence>
<dbReference type="InterPro" id="IPR051536">
    <property type="entry name" value="UDG_Type-4/5"/>
</dbReference>
<keyword evidence="7" id="KW-0227">DNA damage</keyword>
<keyword evidence="9" id="KW-0408">Iron</keyword>
<dbReference type="SUPFAM" id="SSF52141">
    <property type="entry name" value="Uracil-DNA glycosylase-like"/>
    <property type="match status" value="1"/>
</dbReference>
<dbReference type="Pfam" id="PF03167">
    <property type="entry name" value="UDG"/>
    <property type="match status" value="1"/>
</dbReference>
<comment type="catalytic activity">
    <reaction evidence="1">
        <text>Hydrolyzes single-stranded DNA or mismatched double-stranded DNA and polynucleotides, releasing free uracil.</text>
        <dbReference type="EC" id="3.2.2.27"/>
    </reaction>
</comment>
<dbReference type="GO" id="GO:0051539">
    <property type="term" value="F:4 iron, 4 sulfur cluster binding"/>
    <property type="evidence" value="ECO:0007669"/>
    <property type="project" value="UniProtKB-KW"/>
</dbReference>
<evidence type="ECO:0000256" key="1">
    <source>
        <dbReference type="ARBA" id="ARBA00001400"/>
    </source>
</evidence>
<dbReference type="CDD" id="cd10030">
    <property type="entry name" value="UDG-F4_TTUDGA_SPO1dp_like"/>
    <property type="match status" value="1"/>
</dbReference>
<dbReference type="GO" id="GO:0046872">
    <property type="term" value="F:metal ion binding"/>
    <property type="evidence" value="ECO:0007669"/>
    <property type="project" value="UniProtKB-KW"/>
</dbReference>
<dbReference type="InterPro" id="IPR005122">
    <property type="entry name" value="Uracil-DNA_glycosylase-like"/>
</dbReference>
<evidence type="ECO:0000256" key="8">
    <source>
        <dbReference type="ARBA" id="ARBA00022801"/>
    </source>
</evidence>
<dbReference type="EMBL" id="MFSP01000166">
    <property type="protein sequence ID" value="OGI62928.1"/>
    <property type="molecule type" value="Genomic_DNA"/>
</dbReference>
<accession>A0A1F6UZX7</accession>
<keyword evidence="11" id="KW-0234">DNA repair</keyword>
<dbReference type="NCBIfam" id="TIGR00758">
    <property type="entry name" value="UDG_fam4"/>
    <property type="match status" value="1"/>
</dbReference>
<sequence>MTVSEATRRAYLEALGITQWELRASPAIPATAVDSAPAYSTSAAARPAVADDVSMRGETGGMDWLTLERTVAACTRCALHATRTQTVFGVGNRQAQWLFVGEAPGADEDRQGEPFVGRAGQLLNAMIEALGLTREEVYIANVLKCRPPGNRDPQPNEVECCEPYLVRQIELINPRLIVALGRHAAHSLLKTDAPLSRLRGQRLAYRGTPLVATFHPAYLLRSPADKRRAWDDLCLARKIVAAPA</sequence>
<evidence type="ECO:0000256" key="4">
    <source>
        <dbReference type="ARBA" id="ARBA00019403"/>
    </source>
</evidence>